<keyword evidence="11" id="KW-1185">Reference proteome</keyword>
<evidence type="ECO:0000256" key="1">
    <source>
        <dbReference type="ARBA" id="ARBA00004141"/>
    </source>
</evidence>
<evidence type="ECO:0000256" key="4">
    <source>
        <dbReference type="ARBA" id="ARBA00022692"/>
    </source>
</evidence>
<comment type="subcellular location">
    <subcellularLocation>
        <location evidence="1">Membrane</location>
        <topology evidence="1">Multi-pass membrane protein</topology>
    </subcellularLocation>
</comment>
<feature type="domain" description="Major facilitator superfamily (MFS) profile" evidence="9">
    <location>
        <begin position="16"/>
        <end position="466"/>
    </location>
</feature>
<evidence type="ECO:0000259" key="9">
    <source>
        <dbReference type="PROSITE" id="PS50850"/>
    </source>
</evidence>
<dbReference type="Gene3D" id="1.20.1250.20">
    <property type="entry name" value="MFS general substrate transporter like domains"/>
    <property type="match status" value="1"/>
</dbReference>
<reference evidence="10 11" key="1">
    <citation type="submission" date="2024-01" db="EMBL/GenBank/DDBJ databases">
        <authorList>
            <person name="Allen C."/>
            <person name="Tagirdzhanova G."/>
        </authorList>
    </citation>
    <scope>NUCLEOTIDE SEQUENCE [LARGE SCALE GENOMIC DNA]</scope>
</reference>
<keyword evidence="6 8" id="KW-0472">Membrane</keyword>
<dbReference type="Pfam" id="PF00083">
    <property type="entry name" value="Sugar_tr"/>
    <property type="match status" value="1"/>
</dbReference>
<feature type="transmembrane region" description="Helical" evidence="8">
    <location>
        <begin position="443"/>
        <end position="462"/>
    </location>
</feature>
<evidence type="ECO:0000256" key="8">
    <source>
        <dbReference type="SAM" id="Phobius"/>
    </source>
</evidence>
<dbReference type="NCBIfam" id="TIGR00879">
    <property type="entry name" value="SP"/>
    <property type="match status" value="1"/>
</dbReference>
<dbReference type="InterPro" id="IPR036259">
    <property type="entry name" value="MFS_trans_sf"/>
</dbReference>
<feature type="transmembrane region" description="Helical" evidence="8">
    <location>
        <begin position="119"/>
        <end position="140"/>
    </location>
</feature>
<evidence type="ECO:0000256" key="2">
    <source>
        <dbReference type="ARBA" id="ARBA00010992"/>
    </source>
</evidence>
<organism evidence="10 11">
    <name type="scientific">Sporothrix curviconia</name>
    <dbReference type="NCBI Taxonomy" id="1260050"/>
    <lineage>
        <taxon>Eukaryota</taxon>
        <taxon>Fungi</taxon>
        <taxon>Dikarya</taxon>
        <taxon>Ascomycota</taxon>
        <taxon>Pezizomycotina</taxon>
        <taxon>Sordariomycetes</taxon>
        <taxon>Sordariomycetidae</taxon>
        <taxon>Ophiostomatales</taxon>
        <taxon>Ophiostomataceae</taxon>
        <taxon>Sporothrix</taxon>
    </lineage>
</organism>
<gene>
    <name evidence="10" type="ORF">SCUCBS95973_008008</name>
</gene>
<dbReference type="PROSITE" id="PS50850">
    <property type="entry name" value="MFS"/>
    <property type="match status" value="1"/>
</dbReference>
<proteinExistence type="inferred from homology"/>
<dbReference type="InterPro" id="IPR050360">
    <property type="entry name" value="MFS_Sugar_Transporters"/>
</dbReference>
<dbReference type="Proteomes" id="UP001642405">
    <property type="component" value="Unassembled WGS sequence"/>
</dbReference>
<evidence type="ECO:0000313" key="11">
    <source>
        <dbReference type="Proteomes" id="UP001642405"/>
    </source>
</evidence>
<dbReference type="InterPro" id="IPR020846">
    <property type="entry name" value="MFS_dom"/>
</dbReference>
<dbReference type="InterPro" id="IPR003663">
    <property type="entry name" value="Sugar/inositol_transpt"/>
</dbReference>
<keyword evidence="5 8" id="KW-1133">Transmembrane helix</keyword>
<feature type="transmembrane region" description="Helical" evidence="8">
    <location>
        <begin position="379"/>
        <end position="401"/>
    </location>
</feature>
<evidence type="ECO:0000256" key="6">
    <source>
        <dbReference type="ARBA" id="ARBA00023136"/>
    </source>
</evidence>
<dbReference type="PRINTS" id="PR00171">
    <property type="entry name" value="SUGRTRNSPORT"/>
</dbReference>
<sequence length="520" mass="57083">MTTKEERHVSAFNLAIVLALCLGSLTYGYSFSITSTTIGQPSWYKYFNLSSDPTSDRYAYTNSIIGGINGAFSGGGFFGALVGGWACDGLGRKRTLMFATPLAILAGGLQGGARNLAMFLAGRVIGGFAAGVLMVLIPMFQSEIAPPASRGFLVSQHGVVLVGGYAIAAWIGYASYFATDEAFQWRFPLSVQVLWPLIMLCLTPFLPESPRWLLMRGRSDDAWTIVERLHDSKNDTSRISFAREEFYVMKNQVAADLERANEATWSRMFRSPSGRKRLFCAFMTMFGTESTSILVVYNYSVILYEGLGLSNTVSLLLAAVYVTIATCSNYVSSLLMDRVGRVKLIIIGMTGCMVCLILLAALSATYGGTTNKSGLDAGIFFFFLFVAFYGCCLDATTYVYCSEIFPNHLRAKGMAWSLAVLFLSTVAYLIPAATAFATIGWKYYLLFIILTAINIPIIWFTFPETKGLALEEISEKFGDKVALHLTHLTAEQREELDRAIESEKMQAAVHAEQADHTESA</sequence>
<name>A0ABP0CHY2_9PEZI</name>
<evidence type="ECO:0000256" key="5">
    <source>
        <dbReference type="ARBA" id="ARBA00022989"/>
    </source>
</evidence>
<dbReference type="PANTHER" id="PTHR48022">
    <property type="entry name" value="PLASTIDIC GLUCOSE TRANSPORTER 4"/>
    <property type="match status" value="1"/>
</dbReference>
<evidence type="ECO:0000313" key="10">
    <source>
        <dbReference type="EMBL" id="CAK7231703.1"/>
    </source>
</evidence>
<dbReference type="PANTHER" id="PTHR48022:SF11">
    <property type="entry name" value="MONOSACCHARIDE TRANSPORTER (HXT8), PUTATIVE (AFU_ORTHOLOGUE AFUA_2G08120)-RELATED"/>
    <property type="match status" value="1"/>
</dbReference>
<feature type="transmembrane region" description="Helical" evidence="8">
    <location>
        <begin position="12"/>
        <end position="38"/>
    </location>
</feature>
<feature type="transmembrane region" description="Helical" evidence="8">
    <location>
        <begin position="152"/>
        <end position="173"/>
    </location>
</feature>
<dbReference type="InterPro" id="IPR005829">
    <property type="entry name" value="Sugar_transporter_CS"/>
</dbReference>
<feature type="transmembrane region" description="Helical" evidence="8">
    <location>
        <begin position="413"/>
        <end position="437"/>
    </location>
</feature>
<feature type="transmembrane region" description="Helical" evidence="8">
    <location>
        <begin position="58"/>
        <end position="83"/>
    </location>
</feature>
<dbReference type="InterPro" id="IPR005828">
    <property type="entry name" value="MFS_sugar_transport-like"/>
</dbReference>
<comment type="caution">
    <text evidence="10">The sequence shown here is derived from an EMBL/GenBank/DDBJ whole genome shotgun (WGS) entry which is preliminary data.</text>
</comment>
<dbReference type="PROSITE" id="PS00217">
    <property type="entry name" value="SUGAR_TRANSPORT_2"/>
    <property type="match status" value="1"/>
</dbReference>
<keyword evidence="4 8" id="KW-0812">Transmembrane</keyword>
<accession>A0ABP0CHY2</accession>
<keyword evidence="3 7" id="KW-0813">Transport</keyword>
<feature type="transmembrane region" description="Helical" evidence="8">
    <location>
        <begin position="312"/>
        <end position="332"/>
    </location>
</feature>
<evidence type="ECO:0000256" key="7">
    <source>
        <dbReference type="RuleBase" id="RU003346"/>
    </source>
</evidence>
<dbReference type="SUPFAM" id="SSF103473">
    <property type="entry name" value="MFS general substrate transporter"/>
    <property type="match status" value="1"/>
</dbReference>
<dbReference type="EMBL" id="CAWUHB010000059">
    <property type="protein sequence ID" value="CAK7231703.1"/>
    <property type="molecule type" value="Genomic_DNA"/>
</dbReference>
<protein>
    <recommendedName>
        <fullName evidence="9">Major facilitator superfamily (MFS) profile domain-containing protein</fullName>
    </recommendedName>
</protein>
<feature type="transmembrane region" description="Helical" evidence="8">
    <location>
        <begin position="344"/>
        <end position="367"/>
    </location>
</feature>
<evidence type="ECO:0000256" key="3">
    <source>
        <dbReference type="ARBA" id="ARBA00022448"/>
    </source>
</evidence>
<feature type="transmembrane region" description="Helical" evidence="8">
    <location>
        <begin position="278"/>
        <end position="300"/>
    </location>
</feature>
<comment type="similarity">
    <text evidence="2 7">Belongs to the major facilitator superfamily. Sugar transporter (TC 2.A.1.1) family.</text>
</comment>